<dbReference type="InterPro" id="IPR011049">
    <property type="entry name" value="Serralysin-like_metalloprot_C"/>
</dbReference>
<dbReference type="InterPro" id="IPR018511">
    <property type="entry name" value="Hemolysin-typ_Ca-bd_CS"/>
</dbReference>
<dbReference type="Gene3D" id="2.150.10.10">
    <property type="entry name" value="Serralysin-like metalloprotease, C-terminal"/>
    <property type="match status" value="1"/>
</dbReference>
<comment type="caution">
    <text evidence="1">The sequence shown here is derived from an EMBL/GenBank/DDBJ whole genome shotgun (WGS) entry which is preliminary data.</text>
</comment>
<proteinExistence type="predicted"/>
<organism evidence="1 2">
    <name type="scientific">Paracoccus siganidrum</name>
    <dbReference type="NCBI Taxonomy" id="1276757"/>
    <lineage>
        <taxon>Bacteria</taxon>
        <taxon>Pseudomonadati</taxon>
        <taxon>Pseudomonadota</taxon>
        <taxon>Alphaproteobacteria</taxon>
        <taxon>Rhodobacterales</taxon>
        <taxon>Paracoccaceae</taxon>
        <taxon>Paracoccus</taxon>
    </lineage>
</organism>
<dbReference type="Proteomes" id="UP000283587">
    <property type="component" value="Unassembled WGS sequence"/>
</dbReference>
<dbReference type="InterPro" id="IPR001343">
    <property type="entry name" value="Hemolysn_Ca-bd"/>
</dbReference>
<gene>
    <name evidence="1" type="ORF">D3P05_09820</name>
</gene>
<name>A0A419A7B9_9RHOB</name>
<keyword evidence="2" id="KW-1185">Reference proteome</keyword>
<dbReference type="AlphaFoldDB" id="A0A419A7B9"/>
<feature type="non-terminal residue" evidence="1">
    <location>
        <position position="326"/>
    </location>
</feature>
<evidence type="ECO:0008006" key="3">
    <source>
        <dbReference type="Google" id="ProtNLM"/>
    </source>
</evidence>
<dbReference type="PROSITE" id="PS00330">
    <property type="entry name" value="HEMOLYSIN_CALCIUM"/>
    <property type="match status" value="1"/>
</dbReference>
<dbReference type="PRINTS" id="PR00313">
    <property type="entry name" value="CABNDNGRPT"/>
</dbReference>
<evidence type="ECO:0000313" key="1">
    <source>
        <dbReference type="EMBL" id="RJL16452.1"/>
    </source>
</evidence>
<sequence length="326" mass="33752">MAVRIVDPASQELVHLASVDVKFSGAHLGGGIYFSANHNPTPGGAADAVPQSSLIGQAERHLTTELDYTLPADSSTWGAYREDTNFDGVPDNVLAGFDMSLHVGARLSSGEFYAGPSAPLLIANDPDDLFGMVTVTGYPNASVSLDKQNGTLHESTGWLSPRAHIEQWVGEDQGGYFHITGAEILGGMSGGATFLEFDVDGDGATETYLIGSIARAGSLRLPGQEPFFSASATSFSPHYADLAAAIEGLEGDAARVADDFGRMVLMSAQTPGSALTTVQGQFFHEDIYGGVNDDLLLGGGGDDRLFGGAGNDTLDGGEGSNTLTGG</sequence>
<accession>A0A419A7B9</accession>
<protein>
    <recommendedName>
        <fullName evidence="3">Calcium-binding protein</fullName>
    </recommendedName>
</protein>
<dbReference type="GO" id="GO:0005509">
    <property type="term" value="F:calcium ion binding"/>
    <property type="evidence" value="ECO:0007669"/>
    <property type="project" value="InterPro"/>
</dbReference>
<dbReference type="EMBL" id="QZEW01000034">
    <property type="protein sequence ID" value="RJL16452.1"/>
    <property type="molecule type" value="Genomic_DNA"/>
</dbReference>
<dbReference type="Pfam" id="PF00353">
    <property type="entry name" value="HemolysinCabind"/>
    <property type="match status" value="1"/>
</dbReference>
<evidence type="ECO:0000313" key="2">
    <source>
        <dbReference type="Proteomes" id="UP000283587"/>
    </source>
</evidence>
<dbReference type="SUPFAM" id="SSF51120">
    <property type="entry name" value="beta-Roll"/>
    <property type="match status" value="1"/>
</dbReference>
<reference evidence="2" key="1">
    <citation type="submission" date="2018-09" db="EMBL/GenBank/DDBJ databases">
        <title>Paracoccus onubensis nov. sp. a moderate halophilic bacterium isolated from Gruta de las Maravillas (Aracena, Spain).</title>
        <authorList>
            <person name="Jurado V."/>
            <person name="Gutierrez-Patricio S."/>
            <person name="Gonzalez-Pimentel J.L."/>
            <person name="Miller A.Z."/>
            <person name="Laiz L."/>
            <person name="Saiz-Jimenez C."/>
        </authorList>
    </citation>
    <scope>NUCLEOTIDE SEQUENCE [LARGE SCALE GENOMIC DNA]</scope>
    <source>
        <strain evidence="2">DSM 26381</strain>
    </source>
</reference>